<feature type="region of interest" description="Disordered" evidence="1">
    <location>
        <begin position="191"/>
        <end position="218"/>
    </location>
</feature>
<evidence type="ECO:0000313" key="2">
    <source>
        <dbReference type="EMBL" id="KNC75107.1"/>
    </source>
</evidence>
<keyword evidence="3" id="KW-1185">Reference proteome</keyword>
<dbReference type="AlphaFoldDB" id="A0A0L0FEC3"/>
<evidence type="ECO:0008006" key="4">
    <source>
        <dbReference type="Google" id="ProtNLM"/>
    </source>
</evidence>
<name>A0A0L0FEC3_9EUKA</name>
<dbReference type="Proteomes" id="UP000054560">
    <property type="component" value="Unassembled WGS sequence"/>
</dbReference>
<feature type="non-terminal residue" evidence="2">
    <location>
        <position position="1"/>
    </location>
</feature>
<gene>
    <name evidence="2" type="ORF">SARC_12360</name>
</gene>
<feature type="compositionally biased region" description="Low complexity" evidence="1">
    <location>
        <begin position="191"/>
        <end position="207"/>
    </location>
</feature>
<evidence type="ECO:0000313" key="3">
    <source>
        <dbReference type="Proteomes" id="UP000054560"/>
    </source>
</evidence>
<organism evidence="2 3">
    <name type="scientific">Sphaeroforma arctica JP610</name>
    <dbReference type="NCBI Taxonomy" id="667725"/>
    <lineage>
        <taxon>Eukaryota</taxon>
        <taxon>Ichthyosporea</taxon>
        <taxon>Ichthyophonida</taxon>
        <taxon>Sphaeroforma</taxon>
    </lineage>
</organism>
<accession>A0A0L0FEC3</accession>
<dbReference type="OrthoDB" id="21134at2759"/>
<dbReference type="RefSeq" id="XP_014149009.1">
    <property type="nucleotide sequence ID" value="XM_014293534.1"/>
</dbReference>
<dbReference type="EMBL" id="KQ243841">
    <property type="protein sequence ID" value="KNC75107.1"/>
    <property type="molecule type" value="Genomic_DNA"/>
</dbReference>
<dbReference type="GeneID" id="25912864"/>
<proteinExistence type="predicted"/>
<sequence length="303" mass="32285">DVTVTVICTANTSNFYEVQTNADGTYVIDDVKDCDYTVSVPASFNGEPIEGSDVKPVSISPTVRAGVANFQYVPLGSISGHTCFSGTSTPVVNVTVTLRCIGEDQVSRTDDTGYYYFGDLVDCDYEVFVPTLVDQSDMIQVSLVQGPDDTDGTESSTIVTIDKDGTTESDPLNEEDVDFFYNLVPSPSPSASMSPSLSPSVSMSPSTTPSPTPSVLPPGCVTGRVTDLEDGGAGIPNFPVEVTCYLDETIVYQKQLTTDGLGEYNFPNVPEGYECEVSVDVNNVPVAVDVNLDDEDATCSRVE</sequence>
<reference evidence="2 3" key="1">
    <citation type="submission" date="2011-02" db="EMBL/GenBank/DDBJ databases">
        <title>The Genome Sequence of Sphaeroforma arctica JP610.</title>
        <authorList>
            <consortium name="The Broad Institute Genome Sequencing Platform"/>
            <person name="Russ C."/>
            <person name="Cuomo C."/>
            <person name="Young S.K."/>
            <person name="Zeng Q."/>
            <person name="Gargeya S."/>
            <person name="Alvarado L."/>
            <person name="Berlin A."/>
            <person name="Chapman S.B."/>
            <person name="Chen Z."/>
            <person name="Freedman E."/>
            <person name="Gellesch M."/>
            <person name="Goldberg J."/>
            <person name="Griggs A."/>
            <person name="Gujja S."/>
            <person name="Heilman E."/>
            <person name="Heiman D."/>
            <person name="Howarth C."/>
            <person name="Mehta T."/>
            <person name="Neiman D."/>
            <person name="Pearson M."/>
            <person name="Roberts A."/>
            <person name="Saif S."/>
            <person name="Shea T."/>
            <person name="Shenoy N."/>
            <person name="Sisk P."/>
            <person name="Stolte C."/>
            <person name="Sykes S."/>
            <person name="White J."/>
            <person name="Yandava C."/>
            <person name="Burger G."/>
            <person name="Gray M.W."/>
            <person name="Holland P.W.H."/>
            <person name="King N."/>
            <person name="Lang F.B.F."/>
            <person name="Roger A.J."/>
            <person name="Ruiz-Trillo I."/>
            <person name="Haas B."/>
            <person name="Nusbaum C."/>
            <person name="Birren B."/>
        </authorList>
    </citation>
    <scope>NUCLEOTIDE SEQUENCE [LARGE SCALE GENOMIC DNA]</scope>
    <source>
        <strain evidence="2 3">JP610</strain>
    </source>
</reference>
<evidence type="ECO:0000256" key="1">
    <source>
        <dbReference type="SAM" id="MobiDB-lite"/>
    </source>
</evidence>
<dbReference type="eggNOG" id="ENOG502QR8U">
    <property type="taxonomic scope" value="Eukaryota"/>
</dbReference>
<protein>
    <recommendedName>
        <fullName evidence="4">SD-repeat containing protein B domain-containing protein</fullName>
    </recommendedName>
</protein>